<protein>
    <submittedName>
        <fullName evidence="2">Uncharacterized protein</fullName>
    </submittedName>
</protein>
<feature type="transmembrane region" description="Helical" evidence="1">
    <location>
        <begin position="21"/>
        <end position="42"/>
    </location>
</feature>
<evidence type="ECO:0000313" key="2">
    <source>
        <dbReference type="EMBL" id="GAC22464.1"/>
    </source>
</evidence>
<sequence>MFLGFFIDLYVFDDYFKFNPLLIYFSLPIIMIYLNKSTFFILNL</sequence>
<dbReference type="EMBL" id="BAEP01000004">
    <property type="protein sequence ID" value="GAC22464.1"/>
    <property type="molecule type" value="Genomic_DNA"/>
</dbReference>
<evidence type="ECO:0000256" key="1">
    <source>
        <dbReference type="SAM" id="Phobius"/>
    </source>
</evidence>
<organism evidence="2 3">
    <name type="scientific">Paraglaciecola mesophila KMM 241</name>
    <dbReference type="NCBI Taxonomy" id="1128912"/>
    <lineage>
        <taxon>Bacteria</taxon>
        <taxon>Pseudomonadati</taxon>
        <taxon>Pseudomonadota</taxon>
        <taxon>Gammaproteobacteria</taxon>
        <taxon>Alteromonadales</taxon>
        <taxon>Alteromonadaceae</taxon>
        <taxon>Paraglaciecola</taxon>
    </lineage>
</organism>
<keyword evidence="1" id="KW-0472">Membrane</keyword>
<dbReference type="Proteomes" id="UP000006263">
    <property type="component" value="Unassembled WGS sequence"/>
</dbReference>
<evidence type="ECO:0000313" key="3">
    <source>
        <dbReference type="Proteomes" id="UP000006263"/>
    </source>
</evidence>
<accession>K6XP99</accession>
<keyword evidence="1" id="KW-0812">Transmembrane</keyword>
<gene>
    <name evidence="2" type="ORF">GMES_0154</name>
</gene>
<proteinExistence type="predicted"/>
<reference evidence="2 3" key="1">
    <citation type="journal article" date="2017" name="Antonie Van Leeuwenhoek">
        <title>Rhizobium rhizosphaerae sp. nov., a novel species isolated from rice rhizosphere.</title>
        <authorList>
            <person name="Zhao J.J."/>
            <person name="Zhang J."/>
            <person name="Zhang R.J."/>
            <person name="Zhang C.W."/>
            <person name="Yin H.Q."/>
            <person name="Zhang X.X."/>
        </authorList>
    </citation>
    <scope>NUCLEOTIDE SEQUENCE [LARGE SCALE GENOMIC DNA]</scope>
    <source>
        <strain evidence="2 3">KMM 241</strain>
    </source>
</reference>
<name>K6XP99_9ALTE</name>
<dbReference type="AlphaFoldDB" id="K6XP99"/>
<comment type="caution">
    <text evidence="2">The sequence shown here is derived from an EMBL/GenBank/DDBJ whole genome shotgun (WGS) entry which is preliminary data.</text>
</comment>
<keyword evidence="1" id="KW-1133">Transmembrane helix</keyword>